<comment type="similarity">
    <text evidence="2">Belongs to the FAD-binding oxidoreductase/transferase type 4 family.</text>
</comment>
<evidence type="ECO:0000313" key="6">
    <source>
        <dbReference type="EMBL" id="SUS06569.1"/>
    </source>
</evidence>
<comment type="cofactor">
    <cofactor evidence="1">
        <name>FAD</name>
        <dbReference type="ChEBI" id="CHEBI:57692"/>
    </cofactor>
</comment>
<sequence>MTSKLSSKMLEALHTAVPAERISTEAADRAKHVKDYWPAIAKWSEARIEAAAPVAVVRPRTVAEVSAVLRVANQGLFGVVPYAGASGVCGGVVPEGPAISLDLRELTGIAHFNPTDCMVTAYAGTPAAELEKFLNEKGFTTGHYPQSLPLASIGGLVATRSSGTFSSKYGNIEDMVIALEVVLADGRVIANKATPRAATGPRLSDLYIGSEGALGVITQVTLRIRPLPEARCFRGIAFADLKEGLAATREFFTKDIVPAVIRLYNAAESEHLFERVGQAPAGRSLLILGFDGNRAVVEVVERLVLETCQRHGGQDLGREIGEGWERGRFDAFWLEKGNAGLKVADAIEVSGAWSVLPEMYDRVTAALKPQVDQLWSHFSHCYGQGSSIYFIVFASDQSREAVLAKYHLIWKTVMTEVLAVGGAISHHHGIGMIRAPYIAEEAGSSFELLKAIKDAVDPTGILNPGKLGLKRT</sequence>
<dbReference type="Pfam" id="PF01565">
    <property type="entry name" value="FAD_binding_4"/>
    <property type="match status" value="1"/>
</dbReference>
<name>A0A380TFW7_9ZZZZ</name>
<accession>A0A380TFW7</accession>
<evidence type="ECO:0000256" key="4">
    <source>
        <dbReference type="ARBA" id="ARBA00022827"/>
    </source>
</evidence>
<dbReference type="Gene3D" id="3.30.465.10">
    <property type="match status" value="1"/>
</dbReference>
<organism evidence="6">
    <name type="scientific">metagenome</name>
    <dbReference type="NCBI Taxonomy" id="256318"/>
    <lineage>
        <taxon>unclassified sequences</taxon>
        <taxon>metagenomes</taxon>
    </lineage>
</organism>
<reference evidence="6" key="1">
    <citation type="submission" date="2018-07" db="EMBL/GenBank/DDBJ databases">
        <authorList>
            <person name="Quirk P.G."/>
            <person name="Krulwich T.A."/>
        </authorList>
    </citation>
    <scope>NUCLEOTIDE SEQUENCE</scope>
</reference>
<dbReference type="Pfam" id="PF02913">
    <property type="entry name" value="FAD-oxidase_C"/>
    <property type="match status" value="1"/>
</dbReference>
<dbReference type="Gene3D" id="1.10.45.10">
    <property type="entry name" value="Vanillyl-alcohol Oxidase, Chain A, domain 4"/>
    <property type="match status" value="1"/>
</dbReference>
<evidence type="ECO:0000256" key="3">
    <source>
        <dbReference type="ARBA" id="ARBA00022630"/>
    </source>
</evidence>
<keyword evidence="4" id="KW-0274">FAD</keyword>
<dbReference type="Gene3D" id="3.30.300.330">
    <property type="match status" value="1"/>
</dbReference>
<evidence type="ECO:0000259" key="5">
    <source>
        <dbReference type="PROSITE" id="PS51387"/>
    </source>
</evidence>
<dbReference type="SUPFAM" id="SSF55103">
    <property type="entry name" value="FAD-linked oxidases, C-terminal domain"/>
    <property type="match status" value="1"/>
</dbReference>
<dbReference type="InterPro" id="IPR025650">
    <property type="entry name" value="Alkyl-DHAP_Synthase"/>
</dbReference>
<dbReference type="InterPro" id="IPR016171">
    <property type="entry name" value="Vanillyl_alc_oxidase_C-sub2"/>
</dbReference>
<dbReference type="InterPro" id="IPR016169">
    <property type="entry name" value="FAD-bd_PCMH_sub2"/>
</dbReference>
<dbReference type="PANTHER" id="PTHR46568">
    <property type="entry name" value="ALKYLDIHYDROXYACETONEPHOSPHATE SYNTHASE, PEROXISOMAL"/>
    <property type="match status" value="1"/>
</dbReference>
<dbReference type="GO" id="GO:0071949">
    <property type="term" value="F:FAD binding"/>
    <property type="evidence" value="ECO:0007669"/>
    <property type="project" value="InterPro"/>
</dbReference>
<dbReference type="InterPro" id="IPR016164">
    <property type="entry name" value="FAD-linked_Oxase-like_C"/>
</dbReference>
<evidence type="ECO:0000256" key="2">
    <source>
        <dbReference type="ARBA" id="ARBA00008000"/>
    </source>
</evidence>
<keyword evidence="3" id="KW-0285">Flavoprotein</keyword>
<feature type="domain" description="FAD-binding PCMH-type" evidence="5">
    <location>
        <begin position="49"/>
        <end position="227"/>
    </location>
</feature>
<dbReference type="InterPro" id="IPR016167">
    <property type="entry name" value="FAD-bd_PCMH_sub1"/>
</dbReference>
<dbReference type="GO" id="GO:0008610">
    <property type="term" value="P:lipid biosynthetic process"/>
    <property type="evidence" value="ECO:0007669"/>
    <property type="project" value="InterPro"/>
</dbReference>
<dbReference type="AlphaFoldDB" id="A0A380TFW7"/>
<dbReference type="GO" id="GO:0005777">
    <property type="term" value="C:peroxisome"/>
    <property type="evidence" value="ECO:0007669"/>
    <property type="project" value="UniProtKB-ARBA"/>
</dbReference>
<gene>
    <name evidence="6" type="ORF">DF3PB_30022</name>
</gene>
<dbReference type="SUPFAM" id="SSF56176">
    <property type="entry name" value="FAD-binding/transporter-associated domain-like"/>
    <property type="match status" value="1"/>
</dbReference>
<dbReference type="PANTHER" id="PTHR46568:SF1">
    <property type="entry name" value="ALKYLDIHYDROXYACETONEPHOSPHATE SYNTHASE, PEROXISOMAL"/>
    <property type="match status" value="1"/>
</dbReference>
<dbReference type="FunFam" id="1.10.45.10:FF:000001">
    <property type="entry name" value="D-lactate dehydrogenase mitochondrial"/>
    <property type="match status" value="1"/>
</dbReference>
<dbReference type="InterPro" id="IPR036318">
    <property type="entry name" value="FAD-bd_PCMH-like_sf"/>
</dbReference>
<evidence type="ECO:0000256" key="1">
    <source>
        <dbReference type="ARBA" id="ARBA00001974"/>
    </source>
</evidence>
<dbReference type="InterPro" id="IPR016166">
    <property type="entry name" value="FAD-bd_PCMH"/>
</dbReference>
<dbReference type="GO" id="GO:0008609">
    <property type="term" value="F:alkylglycerone-phosphate synthase activity"/>
    <property type="evidence" value="ECO:0007669"/>
    <property type="project" value="InterPro"/>
</dbReference>
<dbReference type="EMBL" id="UIDG01000223">
    <property type="protein sequence ID" value="SUS06569.1"/>
    <property type="molecule type" value="Genomic_DNA"/>
</dbReference>
<dbReference type="InterPro" id="IPR006094">
    <property type="entry name" value="Oxid_FAD_bind_N"/>
</dbReference>
<dbReference type="InterPro" id="IPR004113">
    <property type="entry name" value="FAD-bd_oxidored_4_C"/>
</dbReference>
<dbReference type="Gene3D" id="3.30.70.3450">
    <property type="match status" value="2"/>
</dbReference>
<dbReference type="Gene3D" id="3.30.43.10">
    <property type="entry name" value="Uridine Diphospho-n-acetylenolpyruvylglucosamine Reductase, domain 2"/>
    <property type="match status" value="1"/>
</dbReference>
<protein>
    <recommendedName>
        <fullName evidence="5">FAD-binding PCMH-type domain-containing protein</fullName>
    </recommendedName>
</protein>
<dbReference type="PROSITE" id="PS51387">
    <property type="entry name" value="FAD_PCMH"/>
    <property type="match status" value="1"/>
</dbReference>
<proteinExistence type="inferred from homology"/>